<dbReference type="PANTHER" id="PTHR30489:SF0">
    <property type="entry name" value="LIPOPROTEIN-RELEASING SYSTEM TRANSMEMBRANE PROTEIN LOLE"/>
    <property type="match status" value="1"/>
</dbReference>
<dbReference type="GO" id="GO:0044874">
    <property type="term" value="P:lipoprotein localization to outer membrane"/>
    <property type="evidence" value="ECO:0007669"/>
    <property type="project" value="TreeGrafter"/>
</dbReference>
<dbReference type="GO" id="GO:0098797">
    <property type="term" value="C:plasma membrane protein complex"/>
    <property type="evidence" value="ECO:0007669"/>
    <property type="project" value="TreeGrafter"/>
</dbReference>
<keyword evidence="5 7" id="KW-1133">Transmembrane helix</keyword>
<keyword evidence="6 7" id="KW-0472">Membrane</keyword>
<evidence type="ECO:0000256" key="2">
    <source>
        <dbReference type="ARBA" id="ARBA00005236"/>
    </source>
</evidence>
<sequence>MRRKEQNKNMVEFFIAFRHIVERKFQSIFSILGVAIAVTVFIVSMTISNGLNKNMINSLLTMSPHILIKNKKTTFFENFGETVENIKKIKGVKAVIPQMNSQSILKNEGLAKGVLVDGISPENVKNDLNLRIVKGNNNISELNSVLIGEQLANEMDLKVGKEISIVSAENKEIKLIVRGIFKTGFLDYDSNLVIVPLETMQILSDQGKVATEIGIKIEHPERVDEVLNQVRNAVDPKEYGVISWKTINQNLLKALQFEKFVLIAILSLLLIIASFAVSVILNMIVREKIKDIGILKSIGYTNKNVRRIFTIEGLIIGVFGMILASCLSPLVLIALKALFKAYMKGGTYYLEELPLYISQKELLIIYGVTFVVVFLSTIFPAARAARLKPVEALKYE</sequence>
<accession>A0A133ZWW4</accession>
<comment type="caution">
    <text evidence="10">The sequence shown here is derived from an EMBL/GenBank/DDBJ whole genome shotgun (WGS) entry which is preliminary data.</text>
</comment>
<feature type="domain" description="ABC3 transporter permease C-terminal" evidence="8">
    <location>
        <begin position="264"/>
        <end position="389"/>
    </location>
</feature>
<dbReference type="Proteomes" id="UP000070483">
    <property type="component" value="Unassembled WGS sequence"/>
</dbReference>
<keyword evidence="4 7" id="KW-0812">Transmembrane</keyword>
<evidence type="ECO:0000259" key="8">
    <source>
        <dbReference type="Pfam" id="PF02687"/>
    </source>
</evidence>
<feature type="domain" description="MacB-like periplasmic core" evidence="9">
    <location>
        <begin position="27"/>
        <end position="232"/>
    </location>
</feature>
<reference evidence="11" key="1">
    <citation type="submission" date="2016-01" db="EMBL/GenBank/DDBJ databases">
        <authorList>
            <person name="Mitreva M."/>
            <person name="Pepin K.H."/>
            <person name="Mihindukulasuriya K.A."/>
            <person name="Fulton R."/>
            <person name="Fronick C."/>
            <person name="O'Laughlin M."/>
            <person name="Miner T."/>
            <person name="Herter B."/>
            <person name="Rosa B.A."/>
            <person name="Cordes M."/>
            <person name="Tomlinson C."/>
            <person name="Wollam A."/>
            <person name="Palsikar V.B."/>
            <person name="Mardis E.R."/>
            <person name="Wilson R.K."/>
        </authorList>
    </citation>
    <scope>NUCLEOTIDE SEQUENCE [LARGE SCALE GENOMIC DNA]</scope>
    <source>
        <strain evidence="11">KA00185</strain>
    </source>
</reference>
<feature type="transmembrane region" description="Helical" evidence="7">
    <location>
        <begin position="363"/>
        <end position="382"/>
    </location>
</feature>
<dbReference type="STRING" id="157687.HMPREF3180_02162"/>
<evidence type="ECO:0000256" key="1">
    <source>
        <dbReference type="ARBA" id="ARBA00004651"/>
    </source>
</evidence>
<evidence type="ECO:0000256" key="4">
    <source>
        <dbReference type="ARBA" id="ARBA00022692"/>
    </source>
</evidence>
<evidence type="ECO:0000256" key="3">
    <source>
        <dbReference type="ARBA" id="ARBA00022475"/>
    </source>
</evidence>
<dbReference type="PANTHER" id="PTHR30489">
    <property type="entry name" value="LIPOPROTEIN-RELEASING SYSTEM TRANSMEMBRANE PROTEIN LOLE"/>
    <property type="match status" value="1"/>
</dbReference>
<dbReference type="InterPro" id="IPR003838">
    <property type="entry name" value="ABC3_permease_C"/>
</dbReference>
<feature type="transmembrane region" description="Helical" evidence="7">
    <location>
        <begin position="28"/>
        <end position="47"/>
    </location>
</feature>
<keyword evidence="10" id="KW-0449">Lipoprotein</keyword>
<gene>
    <name evidence="10" type="ORF">HMPREF3180_02162</name>
</gene>
<comment type="similarity">
    <text evidence="2">Belongs to the ABC-4 integral membrane protein family. LolC/E subfamily.</text>
</comment>
<feature type="transmembrane region" description="Helical" evidence="7">
    <location>
        <begin position="260"/>
        <end position="285"/>
    </location>
</feature>
<dbReference type="Pfam" id="PF12704">
    <property type="entry name" value="MacB_PCD"/>
    <property type="match status" value="1"/>
</dbReference>
<keyword evidence="3" id="KW-1003">Cell membrane</keyword>
<evidence type="ECO:0000313" key="10">
    <source>
        <dbReference type="EMBL" id="KXB59933.1"/>
    </source>
</evidence>
<proteinExistence type="inferred from homology"/>
<organism evidence="10 11">
    <name type="scientific">Leptotrichia wadei</name>
    <dbReference type="NCBI Taxonomy" id="157687"/>
    <lineage>
        <taxon>Bacteria</taxon>
        <taxon>Fusobacteriati</taxon>
        <taxon>Fusobacteriota</taxon>
        <taxon>Fusobacteriia</taxon>
        <taxon>Fusobacteriales</taxon>
        <taxon>Leptotrichiaceae</taxon>
        <taxon>Leptotrichia</taxon>
    </lineage>
</organism>
<dbReference type="InterPro" id="IPR025857">
    <property type="entry name" value="MacB_PCD"/>
</dbReference>
<dbReference type="InterPro" id="IPR051447">
    <property type="entry name" value="Lipoprotein-release_system"/>
</dbReference>
<comment type="subcellular location">
    <subcellularLocation>
        <location evidence="1">Cell membrane</location>
        <topology evidence="1">Multi-pass membrane protein</topology>
    </subcellularLocation>
</comment>
<name>A0A133ZWW4_9FUSO</name>
<dbReference type="EMBL" id="LSDD01000162">
    <property type="protein sequence ID" value="KXB59933.1"/>
    <property type="molecule type" value="Genomic_DNA"/>
</dbReference>
<dbReference type="Pfam" id="PF02687">
    <property type="entry name" value="FtsX"/>
    <property type="match status" value="1"/>
</dbReference>
<dbReference type="PATRIC" id="fig|157687.3.peg.2164"/>
<evidence type="ECO:0000313" key="11">
    <source>
        <dbReference type="Proteomes" id="UP000070483"/>
    </source>
</evidence>
<evidence type="ECO:0000256" key="7">
    <source>
        <dbReference type="SAM" id="Phobius"/>
    </source>
</evidence>
<evidence type="ECO:0000256" key="6">
    <source>
        <dbReference type="ARBA" id="ARBA00023136"/>
    </source>
</evidence>
<feature type="transmembrane region" description="Helical" evidence="7">
    <location>
        <begin position="313"/>
        <end position="343"/>
    </location>
</feature>
<dbReference type="AlphaFoldDB" id="A0A133ZWW4"/>
<evidence type="ECO:0000256" key="5">
    <source>
        <dbReference type="ARBA" id="ARBA00022989"/>
    </source>
</evidence>
<evidence type="ECO:0000259" key="9">
    <source>
        <dbReference type="Pfam" id="PF12704"/>
    </source>
</evidence>
<keyword evidence="11" id="KW-1185">Reference proteome</keyword>
<protein>
    <submittedName>
        <fullName evidence="10">Lipoprotein releasing system, transmembrane protein, LolC/E family</fullName>
    </submittedName>
</protein>